<dbReference type="EMBL" id="FMYP01000001">
    <property type="protein sequence ID" value="SDB81047.1"/>
    <property type="molecule type" value="Genomic_DNA"/>
</dbReference>
<feature type="domain" description="MnmC-like methyltransferase" evidence="1">
    <location>
        <begin position="82"/>
        <end position="173"/>
    </location>
</feature>
<dbReference type="GO" id="GO:0032259">
    <property type="term" value="P:methylation"/>
    <property type="evidence" value="ECO:0007669"/>
    <property type="project" value="UniProtKB-KW"/>
</dbReference>
<sequence>MAHKSHITIFEMGFGTGLNALLTLLQAEQMAQNVDYYAVELYPIPAEEACKANFSEQLGVAVDRFRSLHSAEWDKAVAIDNRFTLTKIQGDLVNLELPLGIDLVYFDAFDPEAQPELWSETIFKKLYEAMSNEGVLVTYSSKGIVKQALRAAGFFVQRLSGPPGKRHMVRAIKREHE</sequence>
<keyword evidence="3" id="KW-1185">Reference proteome</keyword>
<dbReference type="PANTHER" id="PTHR39963:SF1">
    <property type="entry name" value="MNMC-LIKE METHYLTRANSFERASE DOMAIN-CONTAINING PROTEIN"/>
    <property type="match status" value="1"/>
</dbReference>
<keyword evidence="2" id="KW-0489">Methyltransferase</keyword>
<name>A0A1G6GGC7_9BACT</name>
<dbReference type="AlphaFoldDB" id="A0A1G6GGC7"/>
<evidence type="ECO:0000313" key="3">
    <source>
        <dbReference type="Proteomes" id="UP000199452"/>
    </source>
</evidence>
<proteinExistence type="predicted"/>
<dbReference type="InterPro" id="IPR008471">
    <property type="entry name" value="MnmC-like_methylTransf"/>
</dbReference>
<keyword evidence="2" id="KW-0808">Transferase</keyword>
<dbReference type="Gene3D" id="3.40.50.150">
    <property type="entry name" value="Vaccinia Virus protein VP39"/>
    <property type="match status" value="1"/>
</dbReference>
<evidence type="ECO:0000259" key="1">
    <source>
        <dbReference type="Pfam" id="PF05430"/>
    </source>
</evidence>
<dbReference type="NCBIfam" id="NF033855">
    <property type="entry name" value="tRNA_MNMC2"/>
    <property type="match status" value="1"/>
</dbReference>
<accession>A0A1G6GGC7</accession>
<dbReference type="STRING" id="1640674.SAMN05216323_100118"/>
<dbReference type="InterPro" id="IPR029063">
    <property type="entry name" value="SAM-dependent_MTases_sf"/>
</dbReference>
<dbReference type="InterPro" id="IPR047785">
    <property type="entry name" value="tRNA_MNMC2"/>
</dbReference>
<dbReference type="PANTHER" id="PTHR39963">
    <property type="entry name" value="SLL0983 PROTEIN"/>
    <property type="match status" value="1"/>
</dbReference>
<dbReference type="Proteomes" id="UP000199452">
    <property type="component" value="Unassembled WGS sequence"/>
</dbReference>
<organism evidence="2 3">
    <name type="scientific">Williamwhitmania taraxaci</name>
    <dbReference type="NCBI Taxonomy" id="1640674"/>
    <lineage>
        <taxon>Bacteria</taxon>
        <taxon>Pseudomonadati</taxon>
        <taxon>Bacteroidota</taxon>
        <taxon>Bacteroidia</taxon>
        <taxon>Bacteroidales</taxon>
        <taxon>Williamwhitmaniaceae</taxon>
        <taxon>Williamwhitmania</taxon>
    </lineage>
</organism>
<dbReference type="SUPFAM" id="SSF53335">
    <property type="entry name" value="S-adenosyl-L-methionine-dependent methyltransferases"/>
    <property type="match status" value="1"/>
</dbReference>
<dbReference type="Pfam" id="PF05430">
    <property type="entry name" value="Methyltransf_30"/>
    <property type="match status" value="1"/>
</dbReference>
<protein>
    <submittedName>
        <fullName evidence="2">tRNA U34 5-methylaminomethyl-2-thiouridine-forming methyltransferase MnmC</fullName>
    </submittedName>
</protein>
<reference evidence="2 3" key="1">
    <citation type="submission" date="2016-09" db="EMBL/GenBank/DDBJ databases">
        <authorList>
            <person name="Capua I."/>
            <person name="De Benedictis P."/>
            <person name="Joannis T."/>
            <person name="Lombin L.H."/>
            <person name="Cattoli G."/>
        </authorList>
    </citation>
    <scope>NUCLEOTIDE SEQUENCE [LARGE SCALE GENOMIC DNA]</scope>
    <source>
        <strain evidence="2 3">A7P-90m</strain>
    </source>
</reference>
<dbReference type="GO" id="GO:0016645">
    <property type="term" value="F:oxidoreductase activity, acting on the CH-NH group of donors"/>
    <property type="evidence" value="ECO:0007669"/>
    <property type="project" value="InterPro"/>
</dbReference>
<gene>
    <name evidence="2" type="ORF">SAMN05216323_100118</name>
</gene>
<dbReference type="GO" id="GO:0004808">
    <property type="term" value="F:tRNA (5-methylaminomethyl-2-thiouridylate)(34)-methyltransferase activity"/>
    <property type="evidence" value="ECO:0007669"/>
    <property type="project" value="InterPro"/>
</dbReference>
<evidence type="ECO:0000313" key="2">
    <source>
        <dbReference type="EMBL" id="SDB81047.1"/>
    </source>
</evidence>